<dbReference type="EMBL" id="DF847733">
    <property type="protein sequence ID" value="GAT52381.1"/>
    <property type="molecule type" value="Genomic_DNA"/>
</dbReference>
<dbReference type="Proteomes" id="UP000815677">
    <property type="component" value="Unassembled WGS sequence"/>
</dbReference>
<feature type="compositionally biased region" description="Basic residues" evidence="3">
    <location>
        <begin position="370"/>
        <end position="381"/>
    </location>
</feature>
<feature type="compositionally biased region" description="Basic and acidic residues" evidence="3">
    <location>
        <begin position="360"/>
        <end position="369"/>
    </location>
</feature>
<dbReference type="InterPro" id="IPR051164">
    <property type="entry name" value="NmrA-like_oxidored"/>
</dbReference>
<feature type="non-terminal residue" evidence="5">
    <location>
        <position position="1"/>
    </location>
</feature>
<keyword evidence="2" id="KW-0521">NADP</keyword>
<evidence type="ECO:0000256" key="3">
    <source>
        <dbReference type="SAM" id="MobiDB-lite"/>
    </source>
</evidence>
<feature type="domain" description="NmrA-like" evidence="4">
    <location>
        <begin position="19"/>
        <end position="192"/>
    </location>
</feature>
<dbReference type="Gene3D" id="3.40.50.720">
    <property type="entry name" value="NAD(P)-binding Rossmann-like Domain"/>
    <property type="match status" value="1"/>
</dbReference>
<evidence type="ECO:0000256" key="1">
    <source>
        <dbReference type="ARBA" id="ARBA00006328"/>
    </source>
</evidence>
<comment type="similarity">
    <text evidence="1">Belongs to the NmrA-type oxidoreductase family.</text>
</comment>
<dbReference type="InterPro" id="IPR008030">
    <property type="entry name" value="NmrA-like"/>
</dbReference>
<evidence type="ECO:0000313" key="6">
    <source>
        <dbReference type="Proteomes" id="UP000815677"/>
    </source>
</evidence>
<keyword evidence="6" id="KW-1185">Reference proteome</keyword>
<dbReference type="InterPro" id="IPR036291">
    <property type="entry name" value="NAD(P)-bd_dom_sf"/>
</dbReference>
<sequence>VVFGVTNFWDPEVFPKDVKGSGEIVQGRNLVEAAKEEGVKYFVWSITALTNGRYQHVYHCDNKALIATFLADAGVPHSVLHTGWFAENLWNFGSLVPAPSGGEGSGHIIPIPKYGPEDKQTATWVKHDVGPSVMALAKNYDSELGREVGVLGGVFEVVSMRFTYPEFAKAIEKGIKKPVKFVPVESGGMVEIDEMYEFQAQYGLYTDTPYPNPKLVALGVKFGSMEEFIAQEVLVPYVLLSSALIFDSDDGDAVALLLCHGLDVGPCVSHVACRMSHATDVRLSATSATFTRPRAIHAKAADGAEGGLGSSGRRECRGSDSERIRVPSLSAYSVATVVKTYPGFCMGASSCGVRLPASGRPERQAEARGKPRPAGRSKMQRWRSSEGRIGRRTCRRLGSERRWEPPDKLDALGSRGYEPDTPKPHS</sequence>
<feature type="compositionally biased region" description="Basic and acidic residues" evidence="3">
    <location>
        <begin position="397"/>
        <end position="410"/>
    </location>
</feature>
<evidence type="ECO:0000259" key="4">
    <source>
        <dbReference type="Pfam" id="PF05368"/>
    </source>
</evidence>
<accession>A0ABQ0LMY5</accession>
<protein>
    <recommendedName>
        <fullName evidence="4">NmrA-like domain-containing protein</fullName>
    </recommendedName>
</protein>
<reference evidence="5" key="1">
    <citation type="submission" date="2014-09" db="EMBL/GenBank/DDBJ databases">
        <title>Genome sequence of the luminous mushroom Mycena chlorophos for searching fungal bioluminescence genes.</title>
        <authorList>
            <person name="Tanaka Y."/>
            <person name="Kasuga D."/>
            <person name="Oba Y."/>
            <person name="Hase S."/>
            <person name="Sato K."/>
            <person name="Oba Y."/>
            <person name="Sakakibara Y."/>
        </authorList>
    </citation>
    <scope>NUCLEOTIDE SEQUENCE</scope>
</reference>
<feature type="compositionally biased region" description="Basic and acidic residues" evidence="3">
    <location>
        <begin position="417"/>
        <end position="426"/>
    </location>
</feature>
<proteinExistence type="inferred from homology"/>
<dbReference type="Pfam" id="PF05368">
    <property type="entry name" value="NmrA"/>
    <property type="match status" value="1"/>
</dbReference>
<evidence type="ECO:0000313" key="5">
    <source>
        <dbReference type="EMBL" id="GAT52381.1"/>
    </source>
</evidence>
<feature type="compositionally biased region" description="Basic and acidic residues" evidence="3">
    <location>
        <begin position="312"/>
        <end position="321"/>
    </location>
</feature>
<dbReference type="PANTHER" id="PTHR42748">
    <property type="entry name" value="NITROGEN METABOLITE REPRESSION PROTEIN NMRA FAMILY MEMBER"/>
    <property type="match status" value="1"/>
</dbReference>
<dbReference type="SUPFAM" id="SSF51735">
    <property type="entry name" value="NAD(P)-binding Rossmann-fold domains"/>
    <property type="match status" value="1"/>
</dbReference>
<evidence type="ECO:0000256" key="2">
    <source>
        <dbReference type="ARBA" id="ARBA00022857"/>
    </source>
</evidence>
<organism evidence="5 6">
    <name type="scientific">Mycena chlorophos</name>
    <name type="common">Agaric fungus</name>
    <name type="synonym">Agaricus chlorophos</name>
    <dbReference type="NCBI Taxonomy" id="658473"/>
    <lineage>
        <taxon>Eukaryota</taxon>
        <taxon>Fungi</taxon>
        <taxon>Dikarya</taxon>
        <taxon>Basidiomycota</taxon>
        <taxon>Agaricomycotina</taxon>
        <taxon>Agaricomycetes</taxon>
        <taxon>Agaricomycetidae</taxon>
        <taxon>Agaricales</taxon>
        <taxon>Marasmiineae</taxon>
        <taxon>Mycenaceae</taxon>
        <taxon>Mycena</taxon>
    </lineage>
</organism>
<name>A0ABQ0LMY5_MYCCL</name>
<gene>
    <name evidence="5" type="ORF">MCHLO_09435</name>
</gene>
<feature type="region of interest" description="Disordered" evidence="3">
    <location>
        <begin position="301"/>
        <end position="321"/>
    </location>
</feature>
<dbReference type="PANTHER" id="PTHR42748:SF7">
    <property type="entry name" value="NMRA LIKE REDOX SENSOR 1-RELATED"/>
    <property type="match status" value="1"/>
</dbReference>
<feature type="region of interest" description="Disordered" evidence="3">
    <location>
        <begin position="355"/>
        <end position="426"/>
    </location>
</feature>